<accession>A0A4Y7QE20</accession>
<keyword evidence="3" id="KW-1185">Reference proteome</keyword>
<dbReference type="Gene3D" id="1.10.510.10">
    <property type="entry name" value="Transferase(Phosphotransferase) domain 1"/>
    <property type="match status" value="1"/>
</dbReference>
<proteinExistence type="predicted"/>
<dbReference type="SUPFAM" id="SSF56112">
    <property type="entry name" value="Protein kinase-like (PK-like)"/>
    <property type="match status" value="1"/>
</dbReference>
<organism evidence="2 3">
    <name type="scientific">Rickenella mellea</name>
    <dbReference type="NCBI Taxonomy" id="50990"/>
    <lineage>
        <taxon>Eukaryota</taxon>
        <taxon>Fungi</taxon>
        <taxon>Dikarya</taxon>
        <taxon>Basidiomycota</taxon>
        <taxon>Agaricomycotina</taxon>
        <taxon>Agaricomycetes</taxon>
        <taxon>Hymenochaetales</taxon>
        <taxon>Rickenellaceae</taxon>
        <taxon>Rickenella</taxon>
    </lineage>
</organism>
<dbReference type="Proteomes" id="UP000294933">
    <property type="component" value="Unassembled WGS sequence"/>
</dbReference>
<name>A0A4Y7QE20_9AGAM</name>
<dbReference type="OrthoDB" id="3261131at2759"/>
<dbReference type="GO" id="GO:0005524">
    <property type="term" value="F:ATP binding"/>
    <property type="evidence" value="ECO:0007669"/>
    <property type="project" value="InterPro"/>
</dbReference>
<evidence type="ECO:0000313" key="3">
    <source>
        <dbReference type="Proteomes" id="UP000294933"/>
    </source>
</evidence>
<dbReference type="EMBL" id="ML170164">
    <property type="protein sequence ID" value="TDL25120.1"/>
    <property type="molecule type" value="Genomic_DNA"/>
</dbReference>
<dbReference type="PROSITE" id="PS50011">
    <property type="entry name" value="PROTEIN_KINASE_DOM"/>
    <property type="match status" value="1"/>
</dbReference>
<evidence type="ECO:0000259" key="1">
    <source>
        <dbReference type="PROSITE" id="PS50011"/>
    </source>
</evidence>
<dbReference type="AlphaFoldDB" id="A0A4Y7QE20"/>
<dbReference type="InterPro" id="IPR011009">
    <property type="entry name" value="Kinase-like_dom_sf"/>
</dbReference>
<evidence type="ECO:0000313" key="2">
    <source>
        <dbReference type="EMBL" id="TDL25120.1"/>
    </source>
</evidence>
<protein>
    <recommendedName>
        <fullName evidence="1">Protein kinase domain-containing protein</fullName>
    </recommendedName>
</protein>
<gene>
    <name evidence="2" type="ORF">BD410DRAFT_837365</name>
</gene>
<dbReference type="GO" id="GO:0004672">
    <property type="term" value="F:protein kinase activity"/>
    <property type="evidence" value="ECO:0007669"/>
    <property type="project" value="InterPro"/>
</dbReference>
<sequence length="619" mass="70507">MRVNWVFFDRLHPNGGPGCIDVPRTLFNGPSRECRSIFATELLSKFSFKADIYSVKFWKVREALLCDTVYNSEHGWREGIDDLEFRHCFKRIPLRRSFATALEGEIDHLEVVHVAVTAEQVSAIPADTELPEVQRYRKTVSTLGTPPSVGAKEYASVQACSNEAIYYGRYPPHATLSTAAPPVQIFSPVFTKFIQLLDSTRPNNDDLRETQAFMHLLTDISVDKSTRNYLTYEKLLKILHRQIKAEPNPDCSAAVMLEVNNNYIPLLIVQLQNELGDEGYDPSNQAGLMMKRSWIQSSCEEIRDKCCCPTLMLVGGGPWLGVLGGVITDTCIVQRLTDMMWFAQSSTEEDNRVYHLARVLVALRESLNDLESFYSSKVRQMAPLQRGRTHPRFYPYPSSYTDETGKIVNFEYVRKLDDYAACVTYQAKIVSVFDPTQLSLPDLGTACASGNDIVVKFVTRYGTKVHSFLAMHNHAPRLRYCGPLSAIAPHERSSDPESLTKRPWLRWAPSDARQQLETVLNKLHSNGYVFGDMRLQNVLFDEKDEVKLIDFDWSGSYDTGKNESDRVESDNDGCARYPLNLSRNIAWAEGVRDLEPILPQHDRNMLKRMFWPYGILMLH</sequence>
<reference evidence="2 3" key="1">
    <citation type="submission" date="2018-06" db="EMBL/GenBank/DDBJ databases">
        <title>A transcriptomic atlas of mushroom development highlights an independent origin of complex multicellularity.</title>
        <authorList>
            <consortium name="DOE Joint Genome Institute"/>
            <person name="Krizsan K."/>
            <person name="Almasi E."/>
            <person name="Merenyi Z."/>
            <person name="Sahu N."/>
            <person name="Viragh M."/>
            <person name="Koszo T."/>
            <person name="Mondo S."/>
            <person name="Kiss B."/>
            <person name="Balint B."/>
            <person name="Kues U."/>
            <person name="Barry K."/>
            <person name="Hegedus J.C."/>
            <person name="Henrissat B."/>
            <person name="Johnson J."/>
            <person name="Lipzen A."/>
            <person name="Ohm R."/>
            <person name="Nagy I."/>
            <person name="Pangilinan J."/>
            <person name="Yan J."/>
            <person name="Xiong Y."/>
            <person name="Grigoriev I.V."/>
            <person name="Hibbett D.S."/>
            <person name="Nagy L.G."/>
        </authorList>
    </citation>
    <scope>NUCLEOTIDE SEQUENCE [LARGE SCALE GENOMIC DNA]</scope>
    <source>
        <strain evidence="2 3">SZMC22713</strain>
    </source>
</reference>
<feature type="domain" description="Protein kinase" evidence="1">
    <location>
        <begin position="378"/>
        <end position="619"/>
    </location>
</feature>
<dbReference type="VEuPathDB" id="FungiDB:BD410DRAFT_837365"/>
<dbReference type="InterPro" id="IPR000719">
    <property type="entry name" value="Prot_kinase_dom"/>
</dbReference>